<keyword evidence="1" id="KW-0812">Transmembrane</keyword>
<evidence type="ECO:0000313" key="2">
    <source>
        <dbReference type="EMBL" id="CAA6807380.1"/>
    </source>
</evidence>
<feature type="transmembrane region" description="Helical" evidence="1">
    <location>
        <begin position="7"/>
        <end position="29"/>
    </location>
</feature>
<gene>
    <name evidence="2" type="ORF">HELGO_WM14800</name>
</gene>
<keyword evidence="1" id="KW-1133">Transmembrane helix</keyword>
<organism evidence="2">
    <name type="scientific">uncultured Campylobacterales bacterium</name>
    <dbReference type="NCBI Taxonomy" id="352960"/>
    <lineage>
        <taxon>Bacteria</taxon>
        <taxon>Pseudomonadati</taxon>
        <taxon>Campylobacterota</taxon>
        <taxon>Epsilonproteobacteria</taxon>
        <taxon>Campylobacterales</taxon>
        <taxon>environmental samples</taxon>
    </lineage>
</organism>
<dbReference type="Pfam" id="PF04367">
    <property type="entry name" value="DUF502"/>
    <property type="match status" value="1"/>
</dbReference>
<evidence type="ECO:0008006" key="3">
    <source>
        <dbReference type="Google" id="ProtNLM"/>
    </source>
</evidence>
<proteinExistence type="predicted"/>
<feature type="transmembrane region" description="Helical" evidence="1">
    <location>
        <begin position="49"/>
        <end position="66"/>
    </location>
</feature>
<dbReference type="InterPro" id="IPR007462">
    <property type="entry name" value="COV1-like"/>
</dbReference>
<dbReference type="PANTHER" id="PTHR31876:SF26">
    <property type="entry name" value="PROTEIN LIKE COV 2"/>
    <property type="match status" value="1"/>
</dbReference>
<protein>
    <recommendedName>
        <fullName evidence="3">Transporter</fullName>
    </recommendedName>
</protein>
<dbReference type="EMBL" id="CACVAW010000026">
    <property type="protein sequence ID" value="CAA6807380.1"/>
    <property type="molecule type" value="Genomic_DNA"/>
</dbReference>
<name>A0A6S6SQY2_9BACT</name>
<evidence type="ECO:0000256" key="1">
    <source>
        <dbReference type="SAM" id="Phobius"/>
    </source>
</evidence>
<dbReference type="AlphaFoldDB" id="A0A6S6SQY2"/>
<accession>A0A6S6SQY2</accession>
<keyword evidence="1" id="KW-0472">Membrane</keyword>
<sequence>MFKRGFRYLFLGILSVIPLIIVINIIYWINGFAFNIVRKITSITNDTAFTISVILFSLTLLMFLGYSTEKFGKTLFISRIETLLEKIPAIRTVYSVSKKVISIFMKDEDEVREIVLVEYPKENIWVPAYVLSKHEEMLVLFVPTSPNPTSGYSVIIDKKYTIHTTLSIEEASKFIITMGADFVKKEELVSKIKERSNNA</sequence>
<dbReference type="PANTHER" id="PTHR31876">
    <property type="entry name" value="COV-LIKE PROTEIN 1"/>
    <property type="match status" value="1"/>
</dbReference>
<reference evidence="2" key="1">
    <citation type="submission" date="2020-01" db="EMBL/GenBank/DDBJ databases">
        <authorList>
            <person name="Meier V. D."/>
            <person name="Meier V D."/>
        </authorList>
    </citation>
    <scope>NUCLEOTIDE SEQUENCE</scope>
    <source>
        <strain evidence="2">HLG_WM_MAG_12</strain>
    </source>
</reference>